<dbReference type="GO" id="GO:0004866">
    <property type="term" value="F:endopeptidase inhibitor activity"/>
    <property type="evidence" value="ECO:0007669"/>
    <property type="project" value="InterPro"/>
</dbReference>
<dbReference type="InterPro" id="IPR002890">
    <property type="entry name" value="MG2"/>
</dbReference>
<accession>A0A1G7SWS8</accession>
<dbReference type="InterPro" id="IPR051802">
    <property type="entry name" value="YfhM-like"/>
</dbReference>
<organism evidence="3 4">
    <name type="scientific">Prevotella communis</name>
    <dbReference type="NCBI Taxonomy" id="2913614"/>
    <lineage>
        <taxon>Bacteria</taxon>
        <taxon>Pseudomonadati</taxon>
        <taxon>Bacteroidota</taxon>
        <taxon>Bacteroidia</taxon>
        <taxon>Bacteroidales</taxon>
        <taxon>Prevotellaceae</taxon>
        <taxon>Prevotella</taxon>
    </lineage>
</organism>
<comment type="similarity">
    <text evidence="1">Belongs to the protease inhibitor I39 (alpha-2-macroglobulin) family. Bacterial alpha-2-macroglobulin subfamily.</text>
</comment>
<dbReference type="PANTHER" id="PTHR40094:SF1">
    <property type="entry name" value="UBIQUITIN DOMAIN-CONTAINING PROTEIN"/>
    <property type="match status" value="1"/>
</dbReference>
<protein>
    <submittedName>
        <fullName evidence="3">MG2 domain-containing protein</fullName>
    </submittedName>
</protein>
<name>A0A1G7SWS8_9BACT</name>
<dbReference type="Proteomes" id="UP000198779">
    <property type="component" value="Unassembled WGS sequence"/>
</dbReference>
<dbReference type="Gene3D" id="1.50.10.20">
    <property type="match status" value="1"/>
</dbReference>
<keyword evidence="4" id="KW-1185">Reference proteome</keyword>
<feature type="domain" description="Alpha-2-macroglobulin" evidence="2">
    <location>
        <begin position="1086"/>
        <end position="1176"/>
    </location>
</feature>
<dbReference type="InterPro" id="IPR001599">
    <property type="entry name" value="Macroglobln_a2"/>
</dbReference>
<evidence type="ECO:0000313" key="3">
    <source>
        <dbReference type="EMBL" id="SDG27515.1"/>
    </source>
</evidence>
<evidence type="ECO:0000256" key="1">
    <source>
        <dbReference type="ARBA" id="ARBA00010556"/>
    </source>
</evidence>
<gene>
    <name evidence="3" type="ORF">SAMN04487901_10232</name>
</gene>
<evidence type="ECO:0000313" key="4">
    <source>
        <dbReference type="Proteomes" id="UP000198779"/>
    </source>
</evidence>
<dbReference type="SUPFAM" id="SSF48239">
    <property type="entry name" value="Terpenoid cyclases/Protein prenyltransferases"/>
    <property type="match status" value="1"/>
</dbReference>
<dbReference type="Pfam" id="PF17973">
    <property type="entry name" value="bMG10"/>
    <property type="match status" value="1"/>
</dbReference>
<dbReference type="Pfam" id="PF01835">
    <property type="entry name" value="MG2"/>
    <property type="match status" value="1"/>
</dbReference>
<proteinExistence type="inferred from homology"/>
<dbReference type="PANTHER" id="PTHR40094">
    <property type="entry name" value="ALPHA-2-MACROGLOBULIN HOMOLOG"/>
    <property type="match status" value="1"/>
</dbReference>
<dbReference type="Gene3D" id="2.60.40.1930">
    <property type="match status" value="1"/>
</dbReference>
<evidence type="ECO:0000259" key="2">
    <source>
        <dbReference type="SMART" id="SM01360"/>
    </source>
</evidence>
<dbReference type="InterPro" id="IPR041246">
    <property type="entry name" value="Bact_MG10"/>
</dbReference>
<reference evidence="4" key="1">
    <citation type="submission" date="2016-10" db="EMBL/GenBank/DDBJ databases">
        <authorList>
            <person name="Varghese N."/>
            <person name="Submissions S."/>
        </authorList>
    </citation>
    <scope>NUCLEOTIDE SEQUENCE [LARGE SCALE GENOMIC DNA]</scope>
    <source>
        <strain evidence="4">BP1-148</strain>
    </source>
</reference>
<dbReference type="InterPro" id="IPR008930">
    <property type="entry name" value="Terpenoid_cyclase/PrenylTrfase"/>
</dbReference>
<dbReference type="SMART" id="SM01360">
    <property type="entry name" value="A2M"/>
    <property type="match status" value="1"/>
</dbReference>
<dbReference type="EMBL" id="FNCQ01000002">
    <property type="protein sequence ID" value="SDG27515.1"/>
    <property type="molecule type" value="Genomic_DNA"/>
</dbReference>
<dbReference type="STRING" id="645274.SAMN04487901_10232"/>
<dbReference type="Pfam" id="PF00207">
    <property type="entry name" value="A2M"/>
    <property type="match status" value="1"/>
</dbReference>
<sequence length="1824" mass="206858">MALMMPLFVFGQGYDALWKQVEKAGQNDLPKTEQDVLRKIVAKAEKEKAYGHFMKAQLKWMQVATEVSSDSLKPEVERLQKREQTVKDAALRAVLQAVLGIIYEQNGDLADDAKEIARQYKDKAMADPAMLAAIRTDGYVPFIEKGADSKIFNHDLLSVLGMETDHYDVMRQYYEKAGNRAAALLSSLYWLNQQRPQEIEKLETSRFIPRLDSLIQQYRDLPEVGEVAIERYNYMETNTDATAKQKWEYLEKAIGKRHDWSRMELLQNVQKSLESVRFDATLEQMVNIPSGTCKVELKNLRGISKMTMRVYRVNAKASDLQSVYVDSDKGYKKIKPMLSAQPEMVKEHAYTGKAPYELFEDELTIDALPVGVYLVEFESSPRTKEVERVLYYVSNLRVIAQQYPDKKMHYVVVDATTGHPVKGAQLTFTRNNATVTLTANDKGECEYDINQRNRTFFVTTAKDKACPAMTIYGYYAYYDNDRVVHNVEIFTDRVIYRPGQTIHMSSILYQTEHGILNHVEKGQKVTAILYDANRDEVETKELVTDDYGTCATTFTLPRQGLTGRYYIEVNERNKVIRVEEYKRPTFEVEIPTVKELYADGDTLQVKGTARSYAGVAVQGAKVKYKVERQRATWWWWRSNYWNYTVRTEDTDDIVLAEGEVTTDKDGVFTMPMPIVVPKTRYAMFYNFVVTADVTDQAGETHHGSLSLPLGNKPTAFSVEMLDKILKETVEGMKFHLVNAARTDLDAEVRYRFTPEGKRSLDWQTVRTNQAITVANLKSGKYGLEAICGKDTLKQDFVVFSLNDKRPAAKTDDWFYISHGKFPNDGTPVTIQVGSSDEDVHMYYSIFSGNKVIENGTVDQSNALWNRKLTYREEYGNGLLLTFGWVKNGKTYSHEVSIRRPLRNTELDLKWESFRNRLEPGQQEEWTLTVKGPDGKPVNAQLLATLYDKSLDQLVNNQWRLEPYTLLPLPSTTWRGASWGGPSCYGSFVEKMKEVKDLDFSVFDHSLFPVYVRAYGMNPRRVLSGLSRGPIMMKVAEAAGLDVAEAATESVDNSLQGRIAGLDIIAPAAPGNGERVEMQVRENLNETAFFYPQLMTDSEGRVTVKFTLPESLTTWRFMGVAHTPDMMAGTLTDEAVAKKNVMILPNVPRFVRMGDKATISARVINTGGKAVKGKARLELLDPETSQIVFASEQDVEVAADSVMAVSFDYDARNETRSLLVMKVMVGGDNFSDGEQHYLPVLPNQERVTVTVPFTQTEPGIKTIDLSALKDKTNSQLTVEYTNNPVWLMIQALPTVGHPHDKCAVCQAASFYANAIGRYIMNQNPNAKNVFEAWSRETGNETSLMSSLEKNQELKDLLLNETPWVVDANREDEQKARLSDFFDANQMDNRLENALTTLRGLQRADGSWSWWPGMDGSLYITAEVSEMLVRLNQMAGHQTQTEQMLRGAFRYMGKEMVALVNEMKKAEKKGIKPVFPSHKALQWLYICTLDGRTLSVDVQSANTYLKNLLKKETAYQSIYDKAMSAIVLNNKTYIKSLKEYTVYREDMGRYYDTNRALYSWRDYRIPTQVAAIEAIKRLTPEDTKTIEEMQRWLLQEKRTQAWDTPVNSADAIYAFLSEKGKVKSEKFAAAPHTVLKVDGNEIETSKATAGIGYVKTTMSGDNKQTFTAEKTSTGTSWGAVYMQYMQSVSDIEAQNSGIKVTREILSAEANSSLFTIHSSFSVGDRIKVRITIEADRDYDFVQVVDKRAACMEPVNQLSGYRWGYYTTPKDCATNYYFDLLAKGKHVIETEYYIDRAGTYETGTCTASCAYSPEFRGVAKSQTIKVE</sequence>